<dbReference type="InterPro" id="IPR017938">
    <property type="entry name" value="Riboflavin_synthase-like_b-brl"/>
</dbReference>
<evidence type="ECO:0000259" key="1">
    <source>
        <dbReference type="PROSITE" id="PS51384"/>
    </source>
</evidence>
<dbReference type="PANTHER" id="PTHR47354">
    <property type="entry name" value="NADH OXIDOREDUCTASE HCR"/>
    <property type="match status" value="1"/>
</dbReference>
<name>A0A6N7IYC0_9FIRM</name>
<sequence>MKVNGFFKDVTGASRVTKARHQLIESGNPENIYKDHIREVAQEVHPKVTHVKCAKVEDVSPTARKFTFVPTDGDVLPPFMAGQYASVELEIPGEDGKVTKTTRPFSISSAPFQARQGDKSFFELTIRNGKPGVGFVSSWMYANCKEGSTFTFHLPLGQFYYEPLRDAKKVVALAGGSGITPFYSMAQEIAHGTMDCDLTILYGSVSTKDIILEKQLSAIQSPRVRFVNVISGEPDYPGEKGFLNADLIRKYSEGDPADGNTTYFVCGPLPMYNFVNGELEKLNVPKRRIRMEVFGAPRDITKDPDYPKRDPAVYKLKVMRGLEETEIKASSLEPLAVAMERAGIPNPTRCRSGACGFCRCKLLKGDVFVPSVGDGRRYADKKFGYYHACSTYPLSDCAIKIEIC</sequence>
<dbReference type="Pfam" id="PF00111">
    <property type="entry name" value="Fer2"/>
    <property type="match status" value="1"/>
</dbReference>
<dbReference type="Gene3D" id="3.10.20.30">
    <property type="match status" value="1"/>
</dbReference>
<comment type="caution">
    <text evidence="2">The sequence shown here is derived from an EMBL/GenBank/DDBJ whole genome shotgun (WGS) entry which is preliminary data.</text>
</comment>
<dbReference type="InterPro" id="IPR017927">
    <property type="entry name" value="FAD-bd_FR_type"/>
</dbReference>
<dbReference type="InterPro" id="IPR036010">
    <property type="entry name" value="2Fe-2S_ferredoxin-like_sf"/>
</dbReference>
<dbReference type="InterPro" id="IPR050415">
    <property type="entry name" value="MRET"/>
</dbReference>
<dbReference type="Pfam" id="PF00175">
    <property type="entry name" value="NAD_binding_1"/>
    <property type="match status" value="1"/>
</dbReference>
<organism evidence="2 3">
    <name type="scientific">Candidatus Weimeria bifida</name>
    <dbReference type="NCBI Taxonomy" id="2599074"/>
    <lineage>
        <taxon>Bacteria</taxon>
        <taxon>Bacillati</taxon>
        <taxon>Bacillota</taxon>
        <taxon>Clostridia</taxon>
        <taxon>Lachnospirales</taxon>
        <taxon>Lachnospiraceae</taxon>
        <taxon>Candidatus Weimeria</taxon>
    </lineage>
</organism>
<dbReference type="SUPFAM" id="SSF54292">
    <property type="entry name" value="2Fe-2S ferredoxin-like"/>
    <property type="match status" value="1"/>
</dbReference>
<dbReference type="Gene3D" id="2.40.30.10">
    <property type="entry name" value="Translation factors"/>
    <property type="match status" value="1"/>
</dbReference>
<dbReference type="InterPro" id="IPR039261">
    <property type="entry name" value="FNR_nucleotide-bd"/>
</dbReference>
<gene>
    <name evidence="2" type="ORF">FRC54_05055</name>
</gene>
<evidence type="ECO:0000313" key="2">
    <source>
        <dbReference type="EMBL" id="MQN01301.1"/>
    </source>
</evidence>
<dbReference type="Gene3D" id="3.40.50.80">
    <property type="entry name" value="Nucleotide-binding domain of ferredoxin-NADP reductase (FNR) module"/>
    <property type="match status" value="1"/>
</dbReference>
<dbReference type="Proteomes" id="UP000460257">
    <property type="component" value="Unassembled WGS sequence"/>
</dbReference>
<dbReference type="SUPFAM" id="SSF52343">
    <property type="entry name" value="Ferredoxin reductase-like, C-terminal NADP-linked domain"/>
    <property type="match status" value="1"/>
</dbReference>
<protein>
    <submittedName>
        <fullName evidence="2">Iron-sulfur cluster-binding domain-containing protein</fullName>
    </submittedName>
</protein>
<dbReference type="PRINTS" id="PR00406">
    <property type="entry name" value="CYTB5RDTASE"/>
</dbReference>
<evidence type="ECO:0000313" key="3">
    <source>
        <dbReference type="Proteomes" id="UP000460257"/>
    </source>
</evidence>
<dbReference type="InterPro" id="IPR012675">
    <property type="entry name" value="Beta-grasp_dom_sf"/>
</dbReference>
<dbReference type="PANTHER" id="PTHR47354:SF5">
    <property type="entry name" value="PROTEIN RFBI"/>
    <property type="match status" value="1"/>
</dbReference>
<dbReference type="CDD" id="cd00207">
    <property type="entry name" value="fer2"/>
    <property type="match status" value="1"/>
</dbReference>
<dbReference type="AlphaFoldDB" id="A0A6N7IYC0"/>
<dbReference type="InterPro" id="IPR001433">
    <property type="entry name" value="OxRdtase_FAD/NAD-bd"/>
</dbReference>
<dbReference type="SUPFAM" id="SSF63380">
    <property type="entry name" value="Riboflavin synthase domain-like"/>
    <property type="match status" value="1"/>
</dbReference>
<dbReference type="GO" id="GO:0016491">
    <property type="term" value="F:oxidoreductase activity"/>
    <property type="evidence" value="ECO:0007669"/>
    <property type="project" value="InterPro"/>
</dbReference>
<reference evidence="2" key="1">
    <citation type="journal article" date="2020" name="Appl. Environ. Microbiol.">
        <title>Medium-Chain Fatty Acid Synthesis by 'Candidatus Weimeria bifida' gen. nov., sp. nov., and 'Candidatus Pseudoramibacter fermentans' sp. nov.</title>
        <authorList>
            <person name="Scarborough M.J."/>
            <person name="Myers K.S."/>
            <person name="Donohue T.J."/>
            <person name="Noguera D.R."/>
        </authorList>
    </citation>
    <scope>NUCLEOTIDE SEQUENCE</scope>
    <source>
        <strain evidence="2">LCO1.1</strain>
    </source>
</reference>
<feature type="domain" description="FAD-binding FR-type" evidence="1">
    <location>
        <begin position="46"/>
        <end position="162"/>
    </location>
</feature>
<dbReference type="GO" id="GO:0051536">
    <property type="term" value="F:iron-sulfur cluster binding"/>
    <property type="evidence" value="ECO:0007669"/>
    <property type="project" value="InterPro"/>
</dbReference>
<keyword evidence="3" id="KW-1185">Reference proteome</keyword>
<accession>A0A6N7IYC0</accession>
<dbReference type="InterPro" id="IPR001041">
    <property type="entry name" value="2Fe-2S_ferredoxin-type"/>
</dbReference>
<dbReference type="PROSITE" id="PS51384">
    <property type="entry name" value="FAD_FR"/>
    <property type="match status" value="1"/>
</dbReference>
<dbReference type="EMBL" id="VOGC01000004">
    <property type="protein sequence ID" value="MQN01301.1"/>
    <property type="molecule type" value="Genomic_DNA"/>
</dbReference>
<proteinExistence type="predicted"/>